<protein>
    <submittedName>
        <fullName evidence="6">Transketolase</fullName>
    </submittedName>
</protein>
<proteinExistence type="inferred from homology"/>
<dbReference type="CDD" id="cd07033">
    <property type="entry name" value="TPP_PYR_DXS_TK_like"/>
    <property type="match status" value="1"/>
</dbReference>
<dbReference type="PROSITE" id="PS00802">
    <property type="entry name" value="TRANSKETOLASE_2"/>
    <property type="match status" value="1"/>
</dbReference>
<feature type="domain" description="Transketolase-like pyrimidine-binding" evidence="5">
    <location>
        <begin position="20"/>
        <end position="185"/>
    </location>
</feature>
<evidence type="ECO:0000313" key="7">
    <source>
        <dbReference type="Proteomes" id="UP000178532"/>
    </source>
</evidence>
<comment type="caution">
    <text evidence="6">The sequence shown here is derived from an EMBL/GenBank/DDBJ whole genome shotgun (WGS) entry which is preliminary data.</text>
</comment>
<dbReference type="InterPro" id="IPR005475">
    <property type="entry name" value="Transketolase-like_Pyr-bd"/>
</dbReference>
<evidence type="ECO:0000256" key="4">
    <source>
        <dbReference type="ARBA" id="ARBA00023052"/>
    </source>
</evidence>
<comment type="similarity">
    <text evidence="2">Belongs to the transketolase family.</text>
</comment>
<dbReference type="Pfam" id="PF02779">
    <property type="entry name" value="Transket_pyr"/>
    <property type="match status" value="1"/>
</dbReference>
<evidence type="ECO:0000256" key="3">
    <source>
        <dbReference type="ARBA" id="ARBA00022679"/>
    </source>
</evidence>
<evidence type="ECO:0000259" key="5">
    <source>
        <dbReference type="SMART" id="SM00861"/>
    </source>
</evidence>
<dbReference type="SUPFAM" id="SSF52922">
    <property type="entry name" value="TK C-terminal domain-like"/>
    <property type="match status" value="1"/>
</dbReference>
<dbReference type="InterPro" id="IPR051157">
    <property type="entry name" value="PDH/Transketolase"/>
</dbReference>
<dbReference type="AlphaFoldDB" id="A0A1F6DMU8"/>
<dbReference type="InterPro" id="IPR020826">
    <property type="entry name" value="Transketolase_BS"/>
</dbReference>
<dbReference type="SMART" id="SM00861">
    <property type="entry name" value="Transket_pyr"/>
    <property type="match status" value="1"/>
</dbReference>
<sequence length="328" mass="35022">MLNKNAKLSAKVFADDIEKAPTRDGFGKGTVEAGKADPRIVVLCADLAESTRAEWFQKEFPERFIEMGVAEQNMATVAAGMALAGKIPFTASYAAFNPGRNYEQIRTTIALNNVSVKICGMHAGVSVGPDGATHQMLEDIGLMRMLPNMIVLTPGDAEEARKAVIAATATDGPVYIRFGRAATPVFTTPESPFRIGKALLLWESENPKIAILSTGSLSHTALVAARNLSEKGIETLVFHLPTVKPLDGEAVIDAAKRTGAVVTIEEHQAAGGFGSAVAEFLAEEHPVPLKRLGIQDQFGQSGSPEELLSHYGLDAMHIEEAVRAFVAK</sequence>
<dbReference type="EMBL" id="MFLI01000004">
    <property type="protein sequence ID" value="OGG62693.1"/>
    <property type="molecule type" value="Genomic_DNA"/>
</dbReference>
<gene>
    <name evidence="6" type="ORF">A3C19_03255</name>
</gene>
<dbReference type="GO" id="GO:0016740">
    <property type="term" value="F:transferase activity"/>
    <property type="evidence" value="ECO:0007669"/>
    <property type="project" value="UniProtKB-KW"/>
</dbReference>
<dbReference type="SUPFAM" id="SSF52518">
    <property type="entry name" value="Thiamin diphosphate-binding fold (THDP-binding)"/>
    <property type="match status" value="1"/>
</dbReference>
<dbReference type="Pfam" id="PF02780">
    <property type="entry name" value="Transketolase_C"/>
    <property type="match status" value="1"/>
</dbReference>
<dbReference type="STRING" id="1798495.A3C19_03255"/>
<comment type="cofactor">
    <cofactor evidence="1">
        <name>thiamine diphosphate</name>
        <dbReference type="ChEBI" id="CHEBI:58937"/>
    </cofactor>
</comment>
<dbReference type="FunFam" id="3.40.50.970:FF:000129">
    <property type="entry name" value="Transketolase"/>
    <property type="match status" value="1"/>
</dbReference>
<dbReference type="PANTHER" id="PTHR43825:SF1">
    <property type="entry name" value="TRANSKETOLASE-LIKE PYRIMIDINE-BINDING DOMAIN-CONTAINING PROTEIN"/>
    <property type="match status" value="1"/>
</dbReference>
<keyword evidence="3" id="KW-0808">Transferase</keyword>
<evidence type="ECO:0000256" key="1">
    <source>
        <dbReference type="ARBA" id="ARBA00001964"/>
    </source>
</evidence>
<accession>A0A1F6DMU8</accession>
<dbReference type="Gene3D" id="3.40.50.970">
    <property type="match status" value="1"/>
</dbReference>
<dbReference type="InterPro" id="IPR033248">
    <property type="entry name" value="Transketolase_C"/>
</dbReference>
<organism evidence="6 7">
    <name type="scientific">Candidatus Kaiserbacteria bacterium RIFCSPHIGHO2_02_FULL_54_22</name>
    <dbReference type="NCBI Taxonomy" id="1798495"/>
    <lineage>
        <taxon>Bacteria</taxon>
        <taxon>Candidatus Kaiseribacteriota</taxon>
    </lineage>
</organism>
<dbReference type="InterPro" id="IPR009014">
    <property type="entry name" value="Transketo_C/PFOR_II"/>
</dbReference>
<evidence type="ECO:0000313" key="6">
    <source>
        <dbReference type="EMBL" id="OGG62693.1"/>
    </source>
</evidence>
<dbReference type="PANTHER" id="PTHR43825">
    <property type="entry name" value="PYRUVATE DEHYDROGENASE E1 COMPONENT"/>
    <property type="match status" value="1"/>
</dbReference>
<name>A0A1F6DMU8_9BACT</name>
<dbReference type="Proteomes" id="UP000178532">
    <property type="component" value="Unassembled WGS sequence"/>
</dbReference>
<evidence type="ECO:0000256" key="2">
    <source>
        <dbReference type="ARBA" id="ARBA00007131"/>
    </source>
</evidence>
<reference evidence="6 7" key="1">
    <citation type="journal article" date="2016" name="Nat. Commun.">
        <title>Thousands of microbial genomes shed light on interconnected biogeochemical processes in an aquifer system.</title>
        <authorList>
            <person name="Anantharaman K."/>
            <person name="Brown C.T."/>
            <person name="Hug L.A."/>
            <person name="Sharon I."/>
            <person name="Castelle C.J."/>
            <person name="Probst A.J."/>
            <person name="Thomas B.C."/>
            <person name="Singh A."/>
            <person name="Wilkins M.J."/>
            <person name="Karaoz U."/>
            <person name="Brodie E.L."/>
            <person name="Williams K.H."/>
            <person name="Hubbard S.S."/>
            <person name="Banfield J.F."/>
        </authorList>
    </citation>
    <scope>NUCLEOTIDE SEQUENCE [LARGE SCALE GENOMIC DNA]</scope>
</reference>
<dbReference type="InterPro" id="IPR029061">
    <property type="entry name" value="THDP-binding"/>
</dbReference>
<keyword evidence="4" id="KW-0786">Thiamine pyrophosphate</keyword>
<dbReference type="Gene3D" id="3.40.50.920">
    <property type="match status" value="1"/>
</dbReference>